<evidence type="ECO:0000256" key="2">
    <source>
        <dbReference type="ARBA" id="ARBA00023015"/>
    </source>
</evidence>
<dbReference type="Proteomes" id="UP000182652">
    <property type="component" value="Unassembled WGS sequence"/>
</dbReference>
<dbReference type="PROSITE" id="PS50110">
    <property type="entry name" value="RESPONSE_REGULATORY"/>
    <property type="match status" value="1"/>
</dbReference>
<dbReference type="EMBL" id="FNSN01000003">
    <property type="protein sequence ID" value="SEC47409.1"/>
    <property type="molecule type" value="Genomic_DNA"/>
</dbReference>
<dbReference type="SUPFAM" id="SSF46894">
    <property type="entry name" value="C-terminal effector domain of the bipartite response regulators"/>
    <property type="match status" value="1"/>
</dbReference>
<dbReference type="SUPFAM" id="SSF52172">
    <property type="entry name" value="CheY-like"/>
    <property type="match status" value="1"/>
</dbReference>
<evidence type="ECO:0000313" key="8">
    <source>
        <dbReference type="EMBL" id="SEC47409.1"/>
    </source>
</evidence>
<dbReference type="CDD" id="cd17535">
    <property type="entry name" value="REC_NarL-like"/>
    <property type="match status" value="1"/>
</dbReference>
<evidence type="ECO:0000313" key="9">
    <source>
        <dbReference type="Proteomes" id="UP000182652"/>
    </source>
</evidence>
<dbReference type="InterPro" id="IPR016032">
    <property type="entry name" value="Sig_transdc_resp-reg_C-effctor"/>
</dbReference>
<evidence type="ECO:0000256" key="4">
    <source>
        <dbReference type="ARBA" id="ARBA00023163"/>
    </source>
</evidence>
<dbReference type="InterPro" id="IPR058245">
    <property type="entry name" value="NreC/VraR/RcsB-like_REC"/>
</dbReference>
<feature type="domain" description="Response regulatory" evidence="7">
    <location>
        <begin position="12"/>
        <end position="128"/>
    </location>
</feature>
<feature type="modified residue" description="4-aspartylphosphate" evidence="5">
    <location>
        <position position="63"/>
    </location>
</feature>
<dbReference type="InterPro" id="IPR011006">
    <property type="entry name" value="CheY-like_superfamily"/>
</dbReference>
<accession>A0A1H4STP1</accession>
<organism evidence="8 9">
    <name type="scientific">Arthrobacter woluwensis</name>
    <dbReference type="NCBI Taxonomy" id="156980"/>
    <lineage>
        <taxon>Bacteria</taxon>
        <taxon>Bacillati</taxon>
        <taxon>Actinomycetota</taxon>
        <taxon>Actinomycetes</taxon>
        <taxon>Micrococcales</taxon>
        <taxon>Micrococcaceae</taxon>
        <taxon>Arthrobacter</taxon>
    </lineage>
</organism>
<evidence type="ECO:0000256" key="1">
    <source>
        <dbReference type="ARBA" id="ARBA00022553"/>
    </source>
</evidence>
<protein>
    <submittedName>
        <fullName evidence="8">DNA-binding response regulator, NarL/FixJ family, contains REC and HTH domains</fullName>
    </submittedName>
</protein>
<dbReference type="PROSITE" id="PS50043">
    <property type="entry name" value="HTH_LUXR_2"/>
    <property type="match status" value="1"/>
</dbReference>
<keyword evidence="2" id="KW-0805">Transcription regulation</keyword>
<evidence type="ECO:0000256" key="5">
    <source>
        <dbReference type="PROSITE-ProRule" id="PRU00169"/>
    </source>
</evidence>
<dbReference type="Pfam" id="PF00196">
    <property type="entry name" value="GerE"/>
    <property type="match status" value="1"/>
</dbReference>
<reference evidence="8 9" key="1">
    <citation type="submission" date="2016-10" db="EMBL/GenBank/DDBJ databases">
        <authorList>
            <person name="de Groot N.N."/>
        </authorList>
    </citation>
    <scope>NUCLEOTIDE SEQUENCE [LARGE SCALE GENOMIC DNA]</scope>
    <source>
        <strain evidence="8 9">DSM 10495</strain>
    </source>
</reference>
<gene>
    <name evidence="8" type="ORF">SAMN04489745_2961</name>
</gene>
<dbReference type="GO" id="GO:0003677">
    <property type="term" value="F:DNA binding"/>
    <property type="evidence" value="ECO:0007669"/>
    <property type="project" value="UniProtKB-KW"/>
</dbReference>
<dbReference type="SMART" id="SM00448">
    <property type="entry name" value="REC"/>
    <property type="match status" value="1"/>
</dbReference>
<sequence length="227" mass="24193">MVSESGTGGPIRVALADDQGLIRAGFRALIDAEDGLVIVGEAATGREAVALARRARPDVMLMDIRMPDGDGLEATRDIARQGFLPRIIILTTFGLDEYIVEAIRAGAAGFLVKDTEPAELLRAIGAVHDGDALLSAPVTRRVLDYLKGQGGSAAPRSLAEITEREREVLALVGEGLNNAEIAERLYITPLTAKTHVSRIMAKLGCRDRAQLVVAAYESGLVRPGWTP</sequence>
<dbReference type="CDD" id="cd06170">
    <property type="entry name" value="LuxR_C_like"/>
    <property type="match status" value="1"/>
</dbReference>
<dbReference type="PANTHER" id="PTHR43214">
    <property type="entry name" value="TWO-COMPONENT RESPONSE REGULATOR"/>
    <property type="match status" value="1"/>
</dbReference>
<dbReference type="Pfam" id="PF00072">
    <property type="entry name" value="Response_reg"/>
    <property type="match status" value="1"/>
</dbReference>
<dbReference type="RefSeq" id="WP_066214444.1">
    <property type="nucleotide sequence ID" value="NZ_FNSN01000003.1"/>
</dbReference>
<keyword evidence="4" id="KW-0804">Transcription</keyword>
<dbReference type="InterPro" id="IPR001789">
    <property type="entry name" value="Sig_transdc_resp-reg_receiver"/>
</dbReference>
<keyword evidence="1 5" id="KW-0597">Phosphoprotein</keyword>
<dbReference type="GO" id="GO:0006355">
    <property type="term" value="P:regulation of DNA-templated transcription"/>
    <property type="evidence" value="ECO:0007669"/>
    <property type="project" value="InterPro"/>
</dbReference>
<dbReference type="AlphaFoldDB" id="A0A1H4STP1"/>
<proteinExistence type="predicted"/>
<dbReference type="GO" id="GO:0000160">
    <property type="term" value="P:phosphorelay signal transduction system"/>
    <property type="evidence" value="ECO:0007669"/>
    <property type="project" value="InterPro"/>
</dbReference>
<dbReference type="PRINTS" id="PR00038">
    <property type="entry name" value="HTHLUXR"/>
</dbReference>
<dbReference type="Gene3D" id="3.40.50.2300">
    <property type="match status" value="1"/>
</dbReference>
<feature type="domain" description="HTH luxR-type" evidence="6">
    <location>
        <begin position="154"/>
        <end position="219"/>
    </location>
</feature>
<evidence type="ECO:0000256" key="3">
    <source>
        <dbReference type="ARBA" id="ARBA00023125"/>
    </source>
</evidence>
<dbReference type="STRING" id="156980.SAMN04489745_2961"/>
<dbReference type="PANTHER" id="PTHR43214:SF24">
    <property type="entry name" value="TRANSCRIPTIONAL REGULATORY PROTEIN NARL-RELATED"/>
    <property type="match status" value="1"/>
</dbReference>
<evidence type="ECO:0000259" key="6">
    <source>
        <dbReference type="PROSITE" id="PS50043"/>
    </source>
</evidence>
<dbReference type="InterPro" id="IPR000792">
    <property type="entry name" value="Tscrpt_reg_LuxR_C"/>
</dbReference>
<name>A0A1H4STP1_9MICC</name>
<dbReference type="InterPro" id="IPR039420">
    <property type="entry name" value="WalR-like"/>
</dbReference>
<dbReference type="SMART" id="SM00421">
    <property type="entry name" value="HTH_LUXR"/>
    <property type="match status" value="1"/>
</dbReference>
<evidence type="ECO:0000259" key="7">
    <source>
        <dbReference type="PROSITE" id="PS50110"/>
    </source>
</evidence>
<keyword evidence="3 8" id="KW-0238">DNA-binding</keyword>
<keyword evidence="9" id="KW-1185">Reference proteome</keyword>